<evidence type="ECO:0000259" key="3">
    <source>
        <dbReference type="Pfam" id="PF13579"/>
    </source>
</evidence>
<dbReference type="InterPro" id="IPR028098">
    <property type="entry name" value="Glyco_trans_4-like_N"/>
</dbReference>
<evidence type="ECO:0000313" key="4">
    <source>
        <dbReference type="EMBL" id="TDK87454.1"/>
    </source>
</evidence>
<dbReference type="Gene3D" id="3.40.50.2000">
    <property type="entry name" value="Glycogen Phosphorylase B"/>
    <property type="match status" value="2"/>
</dbReference>
<dbReference type="AlphaFoldDB" id="A0A4R5WD05"/>
<comment type="caution">
    <text evidence="4">The sequence shown here is derived from an EMBL/GenBank/DDBJ whole genome shotgun (WGS) entry which is preliminary data.</text>
</comment>
<sequence>MADLDSPWDPAAGQRQAIVHVAESFASGTASAIGDFVRNYPEAEHHLVYSFRDEARLNIDELTFFATKTELPSGTVARIRFLRRFLRDAHRRSIVHAHSSMAGAYVRAAVRRTRRRPLVYTPHCYSFERLDVSWTVRQSFRTLEWLLSFNTSAYAACSPREAELSRWPLSSPRVVTVPNVQPPGLPRAGRPATDPTLRIVGNGRLGPQKDPRFFAEAFRAAAEVHGGLEAVWIGGGSDDDIDVLRAHGVDVTGWLPRGEALDVMAGCDLYLHTASWEGFPISIMEAAGMGLPVVARRRGYLHGVELPVLLDRPEDLVTAITALRRVGGLATLRQQTAMALAGNCDIQQRKALRALYEPLAGHR</sequence>
<feature type="domain" description="Glycosyltransferase subfamily 4-like N-terminal" evidence="3">
    <location>
        <begin position="68"/>
        <end position="179"/>
    </location>
</feature>
<evidence type="ECO:0000256" key="2">
    <source>
        <dbReference type="ARBA" id="ARBA00022679"/>
    </source>
</evidence>
<dbReference type="InterPro" id="IPR050194">
    <property type="entry name" value="Glycosyltransferase_grp1"/>
</dbReference>
<dbReference type="PANTHER" id="PTHR45947:SF3">
    <property type="entry name" value="SULFOQUINOVOSYL TRANSFERASE SQD2"/>
    <property type="match status" value="1"/>
</dbReference>
<dbReference type="Pfam" id="PF13692">
    <property type="entry name" value="Glyco_trans_1_4"/>
    <property type="match status" value="1"/>
</dbReference>
<dbReference type="SUPFAM" id="SSF53756">
    <property type="entry name" value="UDP-Glycosyltransferase/glycogen phosphorylase"/>
    <property type="match status" value="1"/>
</dbReference>
<name>A0A4R5WD05_MYCMU</name>
<protein>
    <submittedName>
        <fullName evidence="4">Glycosyltransferase</fullName>
    </submittedName>
</protein>
<dbReference type="Proteomes" id="UP000294929">
    <property type="component" value="Unassembled WGS sequence"/>
</dbReference>
<accession>A0A4R5WD05</accession>
<dbReference type="GO" id="GO:0016758">
    <property type="term" value="F:hexosyltransferase activity"/>
    <property type="evidence" value="ECO:0007669"/>
    <property type="project" value="TreeGrafter"/>
</dbReference>
<dbReference type="Pfam" id="PF13579">
    <property type="entry name" value="Glyco_trans_4_4"/>
    <property type="match status" value="1"/>
</dbReference>
<evidence type="ECO:0000256" key="1">
    <source>
        <dbReference type="ARBA" id="ARBA00022676"/>
    </source>
</evidence>
<dbReference type="GO" id="GO:1901137">
    <property type="term" value="P:carbohydrate derivative biosynthetic process"/>
    <property type="evidence" value="ECO:0007669"/>
    <property type="project" value="UniProtKB-ARBA"/>
</dbReference>
<evidence type="ECO:0000313" key="5">
    <source>
        <dbReference type="Proteomes" id="UP000294929"/>
    </source>
</evidence>
<dbReference type="CDD" id="cd03801">
    <property type="entry name" value="GT4_PimA-like"/>
    <property type="match status" value="1"/>
</dbReference>
<dbReference type="EMBL" id="SDLO01000014">
    <property type="protein sequence ID" value="TDK87454.1"/>
    <property type="molecule type" value="Genomic_DNA"/>
</dbReference>
<proteinExistence type="predicted"/>
<reference evidence="4 5" key="1">
    <citation type="submission" date="2019-01" db="EMBL/GenBank/DDBJ databases">
        <title>High-quality-draft genome sequences of five non-tuberculosis mycobacteriaceae isolated from a nosocomial environment.</title>
        <authorList>
            <person name="Tiago I."/>
            <person name="Alarico S."/>
            <person name="Pereira S.G."/>
            <person name="Coelho C."/>
            <person name="Maranha A."/>
            <person name="Empadinhas N."/>
        </authorList>
    </citation>
    <scope>NUCLEOTIDE SEQUENCE [LARGE SCALE GENOMIC DNA]</scope>
    <source>
        <strain evidence="4 5">24AIII</strain>
    </source>
</reference>
<gene>
    <name evidence="4" type="ORF">EUA03_17965</name>
</gene>
<dbReference type="RefSeq" id="WP_133427412.1">
    <property type="nucleotide sequence ID" value="NZ_SDLO01000014.1"/>
</dbReference>
<dbReference type="GO" id="GO:1903509">
    <property type="term" value="P:liposaccharide metabolic process"/>
    <property type="evidence" value="ECO:0007669"/>
    <property type="project" value="UniProtKB-ARBA"/>
</dbReference>
<keyword evidence="1" id="KW-0328">Glycosyltransferase</keyword>
<keyword evidence="2 4" id="KW-0808">Transferase</keyword>
<dbReference type="PANTHER" id="PTHR45947">
    <property type="entry name" value="SULFOQUINOVOSYL TRANSFERASE SQD2"/>
    <property type="match status" value="1"/>
</dbReference>
<organism evidence="4 5">
    <name type="scientific">Mycolicibacterium mucogenicum</name>
    <name type="common">Mycobacterium mucogenicum</name>
    <dbReference type="NCBI Taxonomy" id="56689"/>
    <lineage>
        <taxon>Bacteria</taxon>
        <taxon>Bacillati</taxon>
        <taxon>Actinomycetota</taxon>
        <taxon>Actinomycetes</taxon>
        <taxon>Mycobacteriales</taxon>
        <taxon>Mycobacteriaceae</taxon>
        <taxon>Mycolicibacterium</taxon>
    </lineage>
</organism>
<dbReference type="GO" id="GO:0008610">
    <property type="term" value="P:lipid biosynthetic process"/>
    <property type="evidence" value="ECO:0007669"/>
    <property type="project" value="UniProtKB-ARBA"/>
</dbReference>